<sequence length="175" mass="18752">MRNILLAAVAVSAIAAPAFAQTNPEPRGYGSLGYTHLEGDNATTGAVTGRLGVNLNRYIAVETEASVGVKHDDFTVAGVDGEIKHEWDAAGYVVGKVPVSDKLELFARGGYGHTELKQKFPGANTDVGGDSWNYGAGANYYLDGVNGVRADWTRRDYRDNGGEADAYSVSYIRRF</sequence>
<evidence type="ECO:0000256" key="2">
    <source>
        <dbReference type="SAM" id="SignalP"/>
    </source>
</evidence>
<dbReference type="Proteomes" id="UP000031166">
    <property type="component" value="Unassembled WGS sequence"/>
</dbReference>
<dbReference type="Pfam" id="PF13505">
    <property type="entry name" value="OMP_b-brl"/>
    <property type="match status" value="1"/>
</dbReference>
<proteinExistence type="predicted"/>
<keyword evidence="1 2" id="KW-0732">Signal</keyword>
<dbReference type="STRING" id="172043.RM53_04090"/>
<evidence type="ECO:0000313" key="5">
    <source>
        <dbReference type="Proteomes" id="UP000031166"/>
    </source>
</evidence>
<dbReference type="InterPro" id="IPR011250">
    <property type="entry name" value="OMP/PagP_B-barrel"/>
</dbReference>
<dbReference type="InterPro" id="IPR027385">
    <property type="entry name" value="Beta-barrel_OMP"/>
</dbReference>
<gene>
    <name evidence="4" type="ORF">RM53_04090</name>
</gene>
<feature type="chain" id="PRO_5002088145" evidence="2">
    <location>
        <begin position="21"/>
        <end position="175"/>
    </location>
</feature>
<comment type="caution">
    <text evidence="4">The sequence shown here is derived from an EMBL/GenBank/DDBJ whole genome shotgun (WGS) entry which is preliminary data.</text>
</comment>
<evidence type="ECO:0000256" key="1">
    <source>
        <dbReference type="ARBA" id="ARBA00022729"/>
    </source>
</evidence>
<dbReference type="GeneID" id="34014281"/>
<feature type="signal peptide" evidence="2">
    <location>
        <begin position="1"/>
        <end position="20"/>
    </location>
</feature>
<dbReference type="SUPFAM" id="SSF56925">
    <property type="entry name" value="OMPA-like"/>
    <property type="match status" value="1"/>
</dbReference>
<dbReference type="EMBL" id="JWSY01000004">
    <property type="protein sequence ID" value="KIC60624.1"/>
    <property type="molecule type" value="Genomic_DNA"/>
</dbReference>
<dbReference type="RefSeq" id="WP_039244441.1">
    <property type="nucleotide sequence ID" value="NZ_CP119180.1"/>
</dbReference>
<name>A0A0B4CH53_9CAUL</name>
<protein>
    <submittedName>
        <fullName evidence="4">OmpA family protein</fullName>
    </submittedName>
</protein>
<organism evidence="4 5">
    <name type="scientific">Brevundimonas nasdae</name>
    <dbReference type="NCBI Taxonomy" id="172043"/>
    <lineage>
        <taxon>Bacteria</taxon>
        <taxon>Pseudomonadati</taxon>
        <taxon>Pseudomonadota</taxon>
        <taxon>Alphaproteobacteria</taxon>
        <taxon>Caulobacterales</taxon>
        <taxon>Caulobacteraceae</taxon>
        <taxon>Brevundimonas</taxon>
    </lineage>
</organism>
<evidence type="ECO:0000313" key="4">
    <source>
        <dbReference type="EMBL" id="KIC60624.1"/>
    </source>
</evidence>
<dbReference type="AlphaFoldDB" id="A0A0B4CH53"/>
<accession>A0A0B4CH53</accession>
<evidence type="ECO:0000259" key="3">
    <source>
        <dbReference type="Pfam" id="PF13505"/>
    </source>
</evidence>
<dbReference type="Gene3D" id="2.40.160.20">
    <property type="match status" value="1"/>
</dbReference>
<reference evidence="4 5" key="1">
    <citation type="submission" date="2014-12" db="EMBL/GenBank/DDBJ databases">
        <title>Genome sequencing of Brevundimonas nasdae TPW30.</title>
        <authorList>
            <person name="Tan P.W."/>
            <person name="Chan K.-G."/>
        </authorList>
    </citation>
    <scope>NUCLEOTIDE SEQUENCE [LARGE SCALE GENOMIC DNA]</scope>
    <source>
        <strain evidence="4 5">TPW30</strain>
    </source>
</reference>
<feature type="domain" description="Outer membrane protein beta-barrel" evidence="3">
    <location>
        <begin position="7"/>
        <end position="175"/>
    </location>
</feature>